<reference evidence="4" key="1">
    <citation type="submission" date="2020-11" db="EMBL/GenBank/DDBJ databases">
        <title>Nocardioides sp. nov., isolated from Soil of Cynanchum wilfordii Hemsley rhizosphere.</title>
        <authorList>
            <person name="Lee J.-S."/>
            <person name="Suh M.K."/>
            <person name="Kim J.-S."/>
        </authorList>
    </citation>
    <scope>NUCLEOTIDE SEQUENCE</scope>
    <source>
        <strain evidence="4">KCTC 19275</strain>
    </source>
</reference>
<dbReference type="PANTHER" id="PTHR43818:SF11">
    <property type="entry name" value="BCDNA.GH03377"/>
    <property type="match status" value="1"/>
</dbReference>
<organism evidence="4 5">
    <name type="scientific">Nocardioides islandensis</name>
    <dbReference type="NCBI Taxonomy" id="433663"/>
    <lineage>
        <taxon>Bacteria</taxon>
        <taxon>Bacillati</taxon>
        <taxon>Actinomycetota</taxon>
        <taxon>Actinomycetes</taxon>
        <taxon>Propionibacteriales</taxon>
        <taxon>Nocardioidaceae</taxon>
        <taxon>Nocardioides</taxon>
    </lineage>
</organism>
<sequence length="293" mass="30678">MAETLRMGLVGAGPWANLVHAPLLAGGPGTSLEAVWARRHDAAQELAQRYGATAVSSYDELLERCDAVAFAVPPGVQASLAPRAAAAGKHLLLEKPLAFDLADAERLAQAVEEAGVRTLLFLTNRFTAECRAFLEQVAATEPQGAQLGFVGGGSRAGELFATPWRVERGALLDLGPHALDLLDATLGPVEEVTAVGDPLRMLALTTRHESGSVGQAMLSITAPGAVGGLLCTVHTDAGPVVFDTDTIRDDAAFMPTIAAELAESVATGRPHPIDVRRGLMLQRLLDQAERSLG</sequence>
<dbReference type="AlphaFoldDB" id="A0A930YLJ0"/>
<dbReference type="GO" id="GO:0000166">
    <property type="term" value="F:nucleotide binding"/>
    <property type="evidence" value="ECO:0007669"/>
    <property type="project" value="InterPro"/>
</dbReference>
<dbReference type="EMBL" id="JADKPN010000010">
    <property type="protein sequence ID" value="MBF4764670.1"/>
    <property type="molecule type" value="Genomic_DNA"/>
</dbReference>
<feature type="domain" description="GFO/IDH/MocA-like oxidoreductase" evidence="3">
    <location>
        <begin position="160"/>
        <end position="234"/>
    </location>
</feature>
<dbReference type="Gene3D" id="3.40.50.720">
    <property type="entry name" value="NAD(P)-binding Rossmann-like Domain"/>
    <property type="match status" value="1"/>
</dbReference>
<dbReference type="Pfam" id="PF22725">
    <property type="entry name" value="GFO_IDH_MocA_C3"/>
    <property type="match status" value="1"/>
</dbReference>
<comment type="caution">
    <text evidence="4">The sequence shown here is derived from an EMBL/GenBank/DDBJ whole genome shotgun (WGS) entry which is preliminary data.</text>
</comment>
<name>A0A930YLJ0_9ACTN</name>
<evidence type="ECO:0000259" key="2">
    <source>
        <dbReference type="Pfam" id="PF01408"/>
    </source>
</evidence>
<evidence type="ECO:0000313" key="4">
    <source>
        <dbReference type="EMBL" id="MBF4764670.1"/>
    </source>
</evidence>
<keyword evidence="1" id="KW-0560">Oxidoreductase</keyword>
<dbReference type="RefSeq" id="WP_194707854.1">
    <property type="nucleotide sequence ID" value="NZ_JADKPN010000010.1"/>
</dbReference>
<accession>A0A930YLJ0</accession>
<dbReference type="GO" id="GO:0016491">
    <property type="term" value="F:oxidoreductase activity"/>
    <property type="evidence" value="ECO:0007669"/>
    <property type="project" value="UniProtKB-KW"/>
</dbReference>
<keyword evidence="5" id="KW-1185">Reference proteome</keyword>
<evidence type="ECO:0000259" key="3">
    <source>
        <dbReference type="Pfam" id="PF22725"/>
    </source>
</evidence>
<gene>
    <name evidence="4" type="ORF">ISU07_16180</name>
</gene>
<dbReference type="Proteomes" id="UP000640489">
    <property type="component" value="Unassembled WGS sequence"/>
</dbReference>
<feature type="domain" description="Gfo/Idh/MocA-like oxidoreductase N-terminal" evidence="2">
    <location>
        <begin position="5"/>
        <end position="117"/>
    </location>
</feature>
<protein>
    <submittedName>
        <fullName evidence="4">Gfo/Idh/MocA family oxidoreductase</fullName>
    </submittedName>
</protein>
<dbReference type="InterPro" id="IPR000683">
    <property type="entry name" value="Gfo/Idh/MocA-like_OxRdtase_N"/>
</dbReference>
<dbReference type="Pfam" id="PF01408">
    <property type="entry name" value="GFO_IDH_MocA"/>
    <property type="match status" value="1"/>
</dbReference>
<dbReference type="InterPro" id="IPR055170">
    <property type="entry name" value="GFO_IDH_MocA-like_dom"/>
</dbReference>
<evidence type="ECO:0000313" key="5">
    <source>
        <dbReference type="Proteomes" id="UP000640489"/>
    </source>
</evidence>
<dbReference type="InterPro" id="IPR050463">
    <property type="entry name" value="Gfo/Idh/MocA_oxidrdct_glycsds"/>
</dbReference>
<dbReference type="PANTHER" id="PTHR43818">
    <property type="entry name" value="BCDNA.GH03377"/>
    <property type="match status" value="1"/>
</dbReference>
<dbReference type="SUPFAM" id="SSF55347">
    <property type="entry name" value="Glyceraldehyde-3-phosphate dehydrogenase-like, C-terminal domain"/>
    <property type="match status" value="1"/>
</dbReference>
<dbReference type="InterPro" id="IPR036291">
    <property type="entry name" value="NAD(P)-bd_dom_sf"/>
</dbReference>
<evidence type="ECO:0000256" key="1">
    <source>
        <dbReference type="ARBA" id="ARBA00023002"/>
    </source>
</evidence>
<dbReference type="Gene3D" id="3.30.360.10">
    <property type="entry name" value="Dihydrodipicolinate Reductase, domain 2"/>
    <property type="match status" value="1"/>
</dbReference>
<proteinExistence type="predicted"/>
<dbReference type="SUPFAM" id="SSF51735">
    <property type="entry name" value="NAD(P)-binding Rossmann-fold domains"/>
    <property type="match status" value="1"/>
</dbReference>